<comment type="subcellular location">
    <subcellularLocation>
        <location evidence="1">Cell inner membrane</location>
        <topology evidence="1">Multi-pass membrane protein</topology>
    </subcellularLocation>
    <subcellularLocation>
        <location evidence="8">Cell membrane</location>
        <topology evidence="8">Multi-pass membrane protein</topology>
    </subcellularLocation>
</comment>
<gene>
    <name evidence="10" type="primary">potB</name>
    <name evidence="10" type="ORF">NCTC10529_00220</name>
</gene>
<reference evidence="10 11" key="1">
    <citation type="submission" date="2018-06" db="EMBL/GenBank/DDBJ databases">
        <authorList>
            <consortium name="Pathogen Informatics"/>
            <person name="Doyle S."/>
        </authorList>
    </citation>
    <scope>NUCLEOTIDE SEQUENCE [LARGE SCALE GENOMIC DNA]</scope>
    <source>
        <strain evidence="10 11">NCTC10529</strain>
    </source>
</reference>
<evidence type="ECO:0000256" key="1">
    <source>
        <dbReference type="ARBA" id="ARBA00004429"/>
    </source>
</evidence>
<evidence type="ECO:0000259" key="9">
    <source>
        <dbReference type="PROSITE" id="PS50928"/>
    </source>
</evidence>
<feature type="domain" description="ABC transmembrane type-1" evidence="9">
    <location>
        <begin position="51"/>
        <end position="245"/>
    </location>
</feature>
<dbReference type="AlphaFoldDB" id="A0AAX2J1H4"/>
<dbReference type="InterPro" id="IPR035906">
    <property type="entry name" value="MetI-like_sf"/>
</dbReference>
<dbReference type="GO" id="GO:0055085">
    <property type="term" value="P:transmembrane transport"/>
    <property type="evidence" value="ECO:0007669"/>
    <property type="project" value="InterPro"/>
</dbReference>
<keyword evidence="3" id="KW-1003">Cell membrane</keyword>
<feature type="transmembrane region" description="Helical" evidence="8">
    <location>
        <begin position="273"/>
        <end position="294"/>
    </location>
</feature>
<accession>A0AAX2J1H4</accession>
<keyword evidence="6 8" id="KW-1133">Transmembrane helix</keyword>
<evidence type="ECO:0000256" key="5">
    <source>
        <dbReference type="ARBA" id="ARBA00022692"/>
    </source>
</evidence>
<dbReference type="PANTHER" id="PTHR43357">
    <property type="entry name" value="INNER MEMBRANE ABC TRANSPORTER PERMEASE PROTEIN YDCV"/>
    <property type="match status" value="1"/>
</dbReference>
<keyword evidence="7 8" id="KW-0472">Membrane</keyword>
<dbReference type="Pfam" id="PF00528">
    <property type="entry name" value="BPD_transp_1"/>
    <property type="match status" value="2"/>
</dbReference>
<keyword evidence="2 8" id="KW-0813">Transport</keyword>
<dbReference type="CDD" id="cd06261">
    <property type="entry name" value="TM_PBP2"/>
    <property type="match status" value="2"/>
</dbReference>
<organism evidence="10 11">
    <name type="scientific">Kingella kingae</name>
    <dbReference type="NCBI Taxonomy" id="504"/>
    <lineage>
        <taxon>Bacteria</taxon>
        <taxon>Pseudomonadati</taxon>
        <taxon>Pseudomonadota</taxon>
        <taxon>Betaproteobacteria</taxon>
        <taxon>Neisseriales</taxon>
        <taxon>Neisseriaceae</taxon>
        <taxon>Kingella</taxon>
    </lineage>
</organism>
<feature type="transmembrane region" description="Helical" evidence="8">
    <location>
        <begin position="349"/>
        <end position="369"/>
    </location>
</feature>
<keyword evidence="5 8" id="KW-0812">Transmembrane</keyword>
<protein>
    <submittedName>
        <fullName evidence="10">Spermidine/putrescine transport system permease protein PotB</fullName>
    </submittedName>
</protein>
<feature type="transmembrane region" description="Helical" evidence="8">
    <location>
        <begin position="123"/>
        <end position="144"/>
    </location>
</feature>
<evidence type="ECO:0000256" key="7">
    <source>
        <dbReference type="ARBA" id="ARBA00023136"/>
    </source>
</evidence>
<dbReference type="GeneID" id="93261545"/>
<sequence length="511" mass="56357">MPHLLRALLLAAIPAAFLCLLTAIPLWKMLDYGGSPLWLEMLHDSYYRQRILWTATQAACTVLLTLLLGLPCAWALARLQFSGKALILSLLMLPFIMPTLVAGMGVLALFGEKGLLWRGWQDTAVLLLYGNIFFNLPVLIRSAYQGLLAVPANRIAAAKTLGANAWQQFWHVELPVLRPWLASAGCLIFLYCFSGFGLALLLGGQQYATAEVEIYRLIAHELDLERASVLVWLVLFATTAAGLLNAWFSRQTHAADIRPIAAQSPSSLHHKILLGYTLFLLTACCVLPLLAIVVQATQAGSAWRVLWHEDTLSALWNTLRFSTIALFGTAVLGILHAAAARAIPLFRSITFLPFMISPVCLSFGALLAYPQHAGSLHLLLALYVLLAYPFVTKDVLATWDALPHRYFQAAQVFGASPIQTLWHITLPLLRPALRRGLTFAAATSIGEFAATLFLSRPEWQTLTTLIYYYLSKVGNNNYGKAMVLTLLLMTLATLVFVLLDTQESRKKSVAD</sequence>
<feature type="transmembrane region" description="Helical" evidence="8">
    <location>
        <begin position="314"/>
        <end position="337"/>
    </location>
</feature>
<comment type="similarity">
    <text evidence="8">Belongs to the binding-protein-dependent transport system permease family.</text>
</comment>
<proteinExistence type="inferred from homology"/>
<feature type="domain" description="ABC transmembrane type-1" evidence="9">
    <location>
        <begin position="315"/>
        <end position="499"/>
    </location>
</feature>
<evidence type="ECO:0000256" key="4">
    <source>
        <dbReference type="ARBA" id="ARBA00022519"/>
    </source>
</evidence>
<dbReference type="RefSeq" id="WP_003788286.1">
    <property type="nucleotide sequence ID" value="NZ_CP091518.1"/>
</dbReference>
<evidence type="ECO:0000256" key="8">
    <source>
        <dbReference type="RuleBase" id="RU363032"/>
    </source>
</evidence>
<keyword evidence="4" id="KW-0997">Cell inner membrane</keyword>
<evidence type="ECO:0000313" key="10">
    <source>
        <dbReference type="EMBL" id="SQH24070.1"/>
    </source>
</evidence>
<name>A0AAX2J1H4_KINKI</name>
<feature type="transmembrane region" description="Helical" evidence="8">
    <location>
        <begin position="51"/>
        <end position="74"/>
    </location>
</feature>
<feature type="transmembrane region" description="Helical" evidence="8">
    <location>
        <begin position="229"/>
        <end position="248"/>
    </location>
</feature>
<dbReference type="Gene3D" id="1.10.3720.10">
    <property type="entry name" value="MetI-like"/>
    <property type="match status" value="2"/>
</dbReference>
<dbReference type="InterPro" id="IPR000515">
    <property type="entry name" value="MetI-like"/>
</dbReference>
<dbReference type="GO" id="GO:0005886">
    <property type="term" value="C:plasma membrane"/>
    <property type="evidence" value="ECO:0007669"/>
    <property type="project" value="UniProtKB-SubCell"/>
</dbReference>
<evidence type="ECO:0000256" key="6">
    <source>
        <dbReference type="ARBA" id="ARBA00022989"/>
    </source>
</evidence>
<feature type="transmembrane region" description="Helical" evidence="8">
    <location>
        <begin position="478"/>
        <end position="499"/>
    </location>
</feature>
<dbReference type="SUPFAM" id="SSF161098">
    <property type="entry name" value="MetI-like"/>
    <property type="match status" value="2"/>
</dbReference>
<feature type="transmembrane region" description="Helical" evidence="8">
    <location>
        <begin position="375"/>
        <end position="391"/>
    </location>
</feature>
<dbReference type="PANTHER" id="PTHR43357:SF4">
    <property type="entry name" value="INNER MEMBRANE ABC TRANSPORTER PERMEASE PROTEIN YDCV"/>
    <property type="match status" value="1"/>
</dbReference>
<evidence type="ECO:0000256" key="2">
    <source>
        <dbReference type="ARBA" id="ARBA00022448"/>
    </source>
</evidence>
<dbReference type="Proteomes" id="UP000248598">
    <property type="component" value="Chromosome 1"/>
</dbReference>
<evidence type="ECO:0000256" key="3">
    <source>
        <dbReference type="ARBA" id="ARBA00022475"/>
    </source>
</evidence>
<dbReference type="PROSITE" id="PS50928">
    <property type="entry name" value="ABC_TM1"/>
    <property type="match status" value="2"/>
</dbReference>
<feature type="transmembrane region" description="Helical" evidence="8">
    <location>
        <begin position="180"/>
        <end position="202"/>
    </location>
</feature>
<evidence type="ECO:0000313" key="11">
    <source>
        <dbReference type="Proteomes" id="UP000248598"/>
    </source>
</evidence>
<dbReference type="EMBL" id="LS483426">
    <property type="protein sequence ID" value="SQH24070.1"/>
    <property type="molecule type" value="Genomic_DNA"/>
</dbReference>
<feature type="transmembrane region" description="Helical" evidence="8">
    <location>
        <begin position="86"/>
        <end position="111"/>
    </location>
</feature>